<evidence type="ECO:0000313" key="3">
    <source>
        <dbReference type="RefSeq" id="XP_008304380.1"/>
    </source>
</evidence>
<evidence type="ECO:0000256" key="1">
    <source>
        <dbReference type="SAM" id="Phobius"/>
    </source>
</evidence>
<dbReference type="Proteomes" id="UP000694891">
    <property type="component" value="Unplaced"/>
</dbReference>
<dbReference type="GO" id="GO:0016020">
    <property type="term" value="C:membrane"/>
    <property type="evidence" value="ECO:0007669"/>
    <property type="project" value="InterPro"/>
</dbReference>
<protein>
    <submittedName>
        <fullName evidence="3">Prestin-like</fullName>
    </submittedName>
</protein>
<dbReference type="Gene3D" id="3.30.750.24">
    <property type="entry name" value="STAS domain"/>
    <property type="match status" value="1"/>
</dbReference>
<dbReference type="GO" id="GO:0055085">
    <property type="term" value="P:transmembrane transport"/>
    <property type="evidence" value="ECO:0007669"/>
    <property type="project" value="InterPro"/>
</dbReference>
<dbReference type="InterPro" id="IPR001902">
    <property type="entry name" value="SLC26A/SulP_fam"/>
</dbReference>
<reference evidence="3" key="1">
    <citation type="submission" date="2025-08" db="UniProtKB">
        <authorList>
            <consortium name="RefSeq"/>
        </authorList>
    </citation>
    <scope>IDENTIFICATION</scope>
</reference>
<keyword evidence="1" id="KW-0472">Membrane</keyword>
<sequence length="141" mass="15782">AIWLVAFVPSLILGLDYGLLVAISFAILTVIYRTQSPKSSILGHVSSTGLYYDVDDYEEAAEYEGIKVFHSNSSIYFANSDLYVNSLKEKVILAIMCLSMCMSVLVLSHHIPCTCVEERNIRNTCYPWALNTFRAVRCSKA</sequence>
<dbReference type="GeneID" id="103375850"/>
<dbReference type="InterPro" id="IPR036513">
    <property type="entry name" value="STAS_dom_sf"/>
</dbReference>
<organism evidence="2 3">
    <name type="scientific">Stegastes partitus</name>
    <name type="common">bicolor damselfish</name>
    <dbReference type="NCBI Taxonomy" id="144197"/>
    <lineage>
        <taxon>Eukaryota</taxon>
        <taxon>Metazoa</taxon>
        <taxon>Chordata</taxon>
        <taxon>Craniata</taxon>
        <taxon>Vertebrata</taxon>
        <taxon>Euteleostomi</taxon>
        <taxon>Actinopterygii</taxon>
        <taxon>Neopterygii</taxon>
        <taxon>Teleostei</taxon>
        <taxon>Neoteleostei</taxon>
        <taxon>Acanthomorphata</taxon>
        <taxon>Ovalentaria</taxon>
        <taxon>Pomacentridae</taxon>
        <taxon>Stegastes</taxon>
    </lineage>
</organism>
<accession>A0A9Y4NVR2</accession>
<feature type="transmembrane region" description="Helical" evidence="1">
    <location>
        <begin position="91"/>
        <end position="111"/>
    </location>
</feature>
<proteinExistence type="predicted"/>
<keyword evidence="1" id="KW-0812">Transmembrane</keyword>
<keyword evidence="2" id="KW-1185">Reference proteome</keyword>
<dbReference type="PANTHER" id="PTHR11814">
    <property type="entry name" value="SULFATE TRANSPORTER"/>
    <property type="match status" value="1"/>
</dbReference>
<feature type="transmembrane region" description="Helical" evidence="1">
    <location>
        <begin position="6"/>
        <end position="32"/>
    </location>
</feature>
<dbReference type="RefSeq" id="XP_008304380.1">
    <property type="nucleotide sequence ID" value="XM_008306158.1"/>
</dbReference>
<name>A0A9Y4NVR2_9TELE</name>
<dbReference type="AlphaFoldDB" id="A0A9Y4NVR2"/>
<evidence type="ECO:0000313" key="2">
    <source>
        <dbReference type="Proteomes" id="UP000694891"/>
    </source>
</evidence>
<gene>
    <name evidence="3" type="primary">LOC103375850</name>
</gene>
<feature type="non-terminal residue" evidence="3">
    <location>
        <position position="1"/>
    </location>
</feature>
<keyword evidence="1" id="KW-1133">Transmembrane helix</keyword>